<evidence type="ECO:0000256" key="12">
    <source>
        <dbReference type="SAM" id="SignalP"/>
    </source>
</evidence>
<evidence type="ECO:0000256" key="8">
    <source>
        <dbReference type="ARBA" id="ARBA00022989"/>
    </source>
</evidence>
<feature type="domain" description="Disease resistance R13L4/SHOC-2-like LRR" evidence="14">
    <location>
        <begin position="94"/>
        <end position="318"/>
    </location>
</feature>
<evidence type="ECO:0000256" key="7">
    <source>
        <dbReference type="ARBA" id="ARBA00022737"/>
    </source>
</evidence>
<keyword evidence="8" id="KW-1133">Transmembrane helix</keyword>
<proteinExistence type="inferred from homology"/>
<evidence type="ECO:0000256" key="1">
    <source>
        <dbReference type="ARBA" id="ARBA00004251"/>
    </source>
</evidence>
<accession>A0A2Z6NQS5</accession>
<dbReference type="InterPro" id="IPR003591">
    <property type="entry name" value="Leu-rich_rpt_typical-subtyp"/>
</dbReference>
<keyword evidence="16" id="KW-1185">Reference proteome</keyword>
<dbReference type="OrthoDB" id="1706571at2759"/>
<dbReference type="InterPro" id="IPR013210">
    <property type="entry name" value="LRR_N_plant-typ"/>
</dbReference>
<feature type="signal peptide" evidence="12">
    <location>
        <begin position="1"/>
        <end position="25"/>
    </location>
</feature>
<evidence type="ECO:0000256" key="9">
    <source>
        <dbReference type="ARBA" id="ARBA00023136"/>
    </source>
</evidence>
<keyword evidence="11" id="KW-0325">Glycoprotein</keyword>
<evidence type="ECO:0000313" key="16">
    <source>
        <dbReference type="Proteomes" id="UP000242715"/>
    </source>
</evidence>
<dbReference type="Gene3D" id="3.80.10.10">
    <property type="entry name" value="Ribonuclease Inhibitor"/>
    <property type="match status" value="3"/>
</dbReference>
<feature type="non-terminal residue" evidence="15">
    <location>
        <position position="935"/>
    </location>
</feature>
<dbReference type="InterPro" id="IPR032675">
    <property type="entry name" value="LRR_dom_sf"/>
</dbReference>
<evidence type="ECO:0000256" key="11">
    <source>
        <dbReference type="ARBA" id="ARBA00023180"/>
    </source>
</evidence>
<evidence type="ECO:0000256" key="6">
    <source>
        <dbReference type="ARBA" id="ARBA00022729"/>
    </source>
</evidence>
<dbReference type="SUPFAM" id="SSF52058">
    <property type="entry name" value="L domain-like"/>
    <property type="match status" value="3"/>
</dbReference>
<organism evidence="15 16">
    <name type="scientific">Trifolium subterraneum</name>
    <name type="common">Subterranean clover</name>
    <dbReference type="NCBI Taxonomy" id="3900"/>
    <lineage>
        <taxon>Eukaryota</taxon>
        <taxon>Viridiplantae</taxon>
        <taxon>Streptophyta</taxon>
        <taxon>Embryophyta</taxon>
        <taxon>Tracheophyta</taxon>
        <taxon>Spermatophyta</taxon>
        <taxon>Magnoliopsida</taxon>
        <taxon>eudicotyledons</taxon>
        <taxon>Gunneridae</taxon>
        <taxon>Pentapetalae</taxon>
        <taxon>rosids</taxon>
        <taxon>fabids</taxon>
        <taxon>Fabales</taxon>
        <taxon>Fabaceae</taxon>
        <taxon>Papilionoideae</taxon>
        <taxon>50 kb inversion clade</taxon>
        <taxon>NPAAA clade</taxon>
        <taxon>Hologalegina</taxon>
        <taxon>IRL clade</taxon>
        <taxon>Trifolieae</taxon>
        <taxon>Trifolium</taxon>
    </lineage>
</organism>
<evidence type="ECO:0000259" key="13">
    <source>
        <dbReference type="Pfam" id="PF08263"/>
    </source>
</evidence>
<evidence type="ECO:0000256" key="10">
    <source>
        <dbReference type="ARBA" id="ARBA00023170"/>
    </source>
</evidence>
<evidence type="ECO:0000313" key="15">
    <source>
        <dbReference type="EMBL" id="GAU32307.1"/>
    </source>
</evidence>
<dbReference type="FunFam" id="3.80.10.10:FF:000275">
    <property type="entry name" value="Leucine-rich repeat receptor-like protein kinase"/>
    <property type="match status" value="1"/>
</dbReference>
<evidence type="ECO:0000256" key="3">
    <source>
        <dbReference type="ARBA" id="ARBA00022475"/>
    </source>
</evidence>
<protein>
    <submittedName>
        <fullName evidence="15">Uncharacterized protein</fullName>
    </submittedName>
</protein>
<dbReference type="InterPro" id="IPR055414">
    <property type="entry name" value="LRR_R13L4/SHOC2-like"/>
</dbReference>
<dbReference type="Pfam" id="PF08263">
    <property type="entry name" value="LRRNT_2"/>
    <property type="match status" value="1"/>
</dbReference>
<feature type="chain" id="PRO_5016325094" evidence="12">
    <location>
        <begin position="26"/>
        <end position="935"/>
    </location>
</feature>
<dbReference type="InterPro" id="IPR046956">
    <property type="entry name" value="RLP23-like"/>
</dbReference>
<evidence type="ECO:0000256" key="4">
    <source>
        <dbReference type="ARBA" id="ARBA00022614"/>
    </source>
</evidence>
<evidence type="ECO:0000256" key="5">
    <source>
        <dbReference type="ARBA" id="ARBA00022692"/>
    </source>
</evidence>
<dbReference type="PANTHER" id="PTHR48063">
    <property type="entry name" value="LRR RECEPTOR-LIKE KINASE"/>
    <property type="match status" value="1"/>
</dbReference>
<keyword evidence="5" id="KW-0812">Transmembrane</keyword>
<dbReference type="PANTHER" id="PTHR48063:SF98">
    <property type="entry name" value="LRR RECEPTOR-LIKE SERINE_THREONINE-PROTEIN KINASE FLS2"/>
    <property type="match status" value="1"/>
</dbReference>
<gene>
    <name evidence="15" type="ORF">TSUD_43490</name>
</gene>
<feature type="domain" description="Leucine-rich repeat-containing N-terminal plant-type" evidence="13">
    <location>
        <begin position="36"/>
        <end position="75"/>
    </location>
</feature>
<dbReference type="Pfam" id="PF00560">
    <property type="entry name" value="LRR_1"/>
    <property type="match status" value="7"/>
</dbReference>
<dbReference type="AlphaFoldDB" id="A0A2Z6NQS5"/>
<comment type="subcellular location">
    <subcellularLocation>
        <location evidence="1">Cell membrane</location>
        <topology evidence="1">Single-pass type I membrane protein</topology>
    </subcellularLocation>
</comment>
<dbReference type="FunFam" id="3.80.10.10:FF:000213">
    <property type="entry name" value="Tyrosine-sulfated glycopeptide receptor 1"/>
    <property type="match status" value="1"/>
</dbReference>
<keyword evidence="4" id="KW-0433">Leucine-rich repeat</keyword>
<keyword evidence="6 12" id="KW-0732">Signal</keyword>
<dbReference type="FunFam" id="3.80.10.10:FF:000041">
    <property type="entry name" value="LRR receptor-like serine/threonine-protein kinase ERECTA"/>
    <property type="match status" value="1"/>
</dbReference>
<dbReference type="Pfam" id="PF13855">
    <property type="entry name" value="LRR_8"/>
    <property type="match status" value="2"/>
</dbReference>
<dbReference type="GO" id="GO:0005886">
    <property type="term" value="C:plasma membrane"/>
    <property type="evidence" value="ECO:0007669"/>
    <property type="project" value="UniProtKB-SubCell"/>
</dbReference>
<dbReference type="SMART" id="SM00365">
    <property type="entry name" value="LRR_SD22"/>
    <property type="match status" value="7"/>
</dbReference>
<keyword evidence="3" id="KW-1003">Cell membrane</keyword>
<sequence length="935" mass="104365">MMRNCNITIFVALLELSSIVGFNSATKNGDTKCKERERHALLKFKQGFQDQFGTLSTWRDSPNANCCKWRGVQCNNQSGYVQKLDLQMSSLMGEINPSIIELQYLEYLDLSYFITIGQIPKFIGSLSNLRYLNLSYSGYDGKIPSQLGNLSQLQHLDLAGNELIGGIPFQLGNLSQLRHLDLAGNELIGGIPFQLGNLSLLQFLKLNSNNDLRVNGQSQGNVEWLSNLSSLRKIDLSGVQNLNDSSHHNLQFLMRLPNLEKVDLRRCGLFDANILPLFDSHLNFSTSSSSLTFLDLGENQLTSSMIFYWMLNYSSNLQGLSLYDNFLRGTIPNNFGNIMDSLVTLILSGNKLEGQIPKSIGNICTLQIFEADDNRLSGEISDFIVHNNYSHCTGNVSSLQILQLSSNKISGMLPDLSTLSTLKYLCLDGNKLIGEIPRSLRSLSDLNVLKLARNSFEGVISESHFTNLSKLEILDLSHNKLIVKVSDDWVPPFQLQGLDLSYCNLCSRFPNWLQTQNDLSYLYLSNVGNLPPIPTWFWRKLQTLAFMTISNNNLTGKILNLDINLTKYLAIDLSSNQLEGPIPSFLLQAESLHLSNNKFSDFVSFLCSKSNPNNLGILDLSDNELKGELPDCWNNLSSLQYIDLSNNKLSGKIPSSMGALVNMEALILRNNSLSGQLPSSLKNCSYKLAYLDLGENIFNGPLPSWIGDNLNELIILSLRFNNFSGSLPSNICYLRKLHVLDMSLNSLSGEIPTCIKNFTAMARVTINSTTLMEQWYSVNSGSPVVPYNFYLFLRWKGVDQLYKNADVFLKTIDLSSNHLTGKIPTEIEYLFGLVSLNLSRNNLSGEIISNIGYLNSLDFLDLSRNHLSGRIPSSLAHIDRLAMLDLSNNQLCGKIPIGTQLQSFNASCFEENSNLCGEPLDRKCPGEEPTKSQLS</sequence>
<dbReference type="EMBL" id="DF973489">
    <property type="protein sequence ID" value="GAU32307.1"/>
    <property type="molecule type" value="Genomic_DNA"/>
</dbReference>
<dbReference type="PROSITE" id="PS51450">
    <property type="entry name" value="LRR"/>
    <property type="match status" value="1"/>
</dbReference>
<dbReference type="SMART" id="SM00369">
    <property type="entry name" value="LRR_TYP"/>
    <property type="match status" value="9"/>
</dbReference>
<comment type="similarity">
    <text evidence="2">Belongs to the RLP family.</text>
</comment>
<dbReference type="InterPro" id="IPR001611">
    <property type="entry name" value="Leu-rich_rpt"/>
</dbReference>
<name>A0A2Z6NQS5_TRISU</name>
<evidence type="ECO:0000256" key="2">
    <source>
        <dbReference type="ARBA" id="ARBA00009592"/>
    </source>
</evidence>
<dbReference type="Pfam" id="PF23598">
    <property type="entry name" value="LRR_14"/>
    <property type="match status" value="1"/>
</dbReference>
<keyword evidence="7" id="KW-0677">Repeat</keyword>
<keyword evidence="10" id="KW-0675">Receptor</keyword>
<dbReference type="PRINTS" id="PR00019">
    <property type="entry name" value="LEURICHRPT"/>
</dbReference>
<reference evidence="16" key="1">
    <citation type="journal article" date="2017" name="Front. Plant Sci.">
        <title>Climate Clever Clovers: New Paradigm to Reduce the Environmental Footprint of Ruminants by Breeding Low Methanogenic Forages Utilizing Haplotype Variation.</title>
        <authorList>
            <person name="Kaur P."/>
            <person name="Appels R."/>
            <person name="Bayer P.E."/>
            <person name="Keeble-Gagnere G."/>
            <person name="Wang J."/>
            <person name="Hirakawa H."/>
            <person name="Shirasawa K."/>
            <person name="Vercoe P."/>
            <person name="Stefanova K."/>
            <person name="Durmic Z."/>
            <person name="Nichols P."/>
            <person name="Revell C."/>
            <person name="Isobe S.N."/>
            <person name="Edwards D."/>
            <person name="Erskine W."/>
        </authorList>
    </citation>
    <scope>NUCLEOTIDE SEQUENCE [LARGE SCALE GENOMIC DNA]</scope>
    <source>
        <strain evidence="16">cv. Daliak</strain>
    </source>
</reference>
<dbReference type="FunFam" id="3.80.10.10:FF:000383">
    <property type="entry name" value="Leucine-rich repeat receptor protein kinase EMS1"/>
    <property type="match status" value="1"/>
</dbReference>
<evidence type="ECO:0000259" key="14">
    <source>
        <dbReference type="Pfam" id="PF23598"/>
    </source>
</evidence>
<dbReference type="Proteomes" id="UP000242715">
    <property type="component" value="Unassembled WGS sequence"/>
</dbReference>
<keyword evidence="9" id="KW-0472">Membrane</keyword>